<evidence type="ECO:0000256" key="2">
    <source>
        <dbReference type="ARBA" id="ARBA00010092"/>
    </source>
</evidence>
<evidence type="ECO:0000256" key="1">
    <source>
        <dbReference type="ARBA" id="ARBA00004613"/>
    </source>
</evidence>
<sequence>MGLVKGLLTCIVLAFPALVASQACSLPASITLRTNAKLPDPFAFYNGSRVVSKDDWLCRRDEIGQLFQRLELGILEAKPPGVSGSLSGNTLTVNVTNGSKKISFNVPITYPSGAGPFPAIITVGGSSISAPSGVAVIRYNNDEIAQQIDQNSRGKGKFYDLYGSNHTAGAMIAWTWGISRVIDVLETLPNSKIKLSALGVTGCSRNGKGAMIAGAFEPRIALTIPQESGSGGAACWRISQAMKDRGMQVETAYNTATGTAWLAKGFEQYMNRTRDLPHDHHLLAAMVAPRGLLILEHSAIDWLGPESTFGCMKTATKIYSALGVVDRMGIVQVGAHDHCQVPASQRPAIETFIGRFLTQSTSNATIIVQTDKANNAGFVEADWVDWAVPTLTP</sequence>
<dbReference type="Proteomes" id="UP000541558">
    <property type="component" value="Unassembled WGS sequence"/>
</dbReference>
<dbReference type="GO" id="GO:0005576">
    <property type="term" value="C:extracellular region"/>
    <property type="evidence" value="ECO:0007669"/>
    <property type="project" value="UniProtKB-SubCell"/>
</dbReference>
<evidence type="ECO:0000256" key="4">
    <source>
        <dbReference type="ARBA" id="ARBA00022525"/>
    </source>
</evidence>
<name>A0A8H5CBX5_9AGAR</name>
<accession>A0A8H5CBX5</accession>
<evidence type="ECO:0000256" key="6">
    <source>
        <dbReference type="ARBA" id="ARBA00022801"/>
    </source>
</evidence>
<keyword evidence="7" id="KW-0439">Lignin degradation</keyword>
<feature type="domain" description="4-O-methyl-glucuronoyl methylesterase-like" evidence="11">
    <location>
        <begin position="93"/>
        <end position="323"/>
    </location>
</feature>
<reference evidence="12 13" key="1">
    <citation type="journal article" date="2020" name="ISME J.">
        <title>Uncovering the hidden diversity of litter-decomposition mechanisms in mushroom-forming fungi.</title>
        <authorList>
            <person name="Floudas D."/>
            <person name="Bentzer J."/>
            <person name="Ahren D."/>
            <person name="Johansson T."/>
            <person name="Persson P."/>
            <person name="Tunlid A."/>
        </authorList>
    </citation>
    <scope>NUCLEOTIDE SEQUENCE [LARGE SCALE GENOMIC DNA]</scope>
    <source>
        <strain evidence="12 13">CBS 175.51</strain>
    </source>
</reference>
<dbReference type="GO" id="GO:0046274">
    <property type="term" value="P:lignin catabolic process"/>
    <property type="evidence" value="ECO:0007669"/>
    <property type="project" value="UniProtKB-KW"/>
</dbReference>
<keyword evidence="3" id="KW-0719">Serine esterase</keyword>
<dbReference type="EMBL" id="JAACJK010000012">
    <property type="protein sequence ID" value="KAF5338658.1"/>
    <property type="molecule type" value="Genomic_DNA"/>
</dbReference>
<evidence type="ECO:0000256" key="10">
    <source>
        <dbReference type="SAM" id="SignalP"/>
    </source>
</evidence>
<evidence type="ECO:0000313" key="12">
    <source>
        <dbReference type="EMBL" id="KAF5338658.1"/>
    </source>
</evidence>
<comment type="subcellular location">
    <subcellularLocation>
        <location evidence="1">Secreted</location>
    </subcellularLocation>
</comment>
<evidence type="ECO:0000256" key="9">
    <source>
        <dbReference type="ARBA" id="ARBA00026105"/>
    </source>
</evidence>
<protein>
    <recommendedName>
        <fullName evidence="9">(4-O-methyl)-D-glucuronate--lignin esterase</fullName>
        <ecNumber evidence="9">3.1.1.117</ecNumber>
    </recommendedName>
</protein>
<keyword evidence="5 10" id="KW-0732">Signal</keyword>
<evidence type="ECO:0000256" key="8">
    <source>
        <dbReference type="ARBA" id="ARBA00024511"/>
    </source>
</evidence>
<dbReference type="EC" id="3.1.1.117" evidence="9"/>
<dbReference type="Pfam" id="PF22244">
    <property type="entry name" value="GCE_fung"/>
    <property type="match status" value="1"/>
</dbReference>
<dbReference type="Gene3D" id="3.40.50.1820">
    <property type="entry name" value="alpha/beta hydrolase"/>
    <property type="match status" value="1"/>
</dbReference>
<feature type="signal peptide" evidence="10">
    <location>
        <begin position="1"/>
        <end position="21"/>
    </location>
</feature>
<evidence type="ECO:0000256" key="7">
    <source>
        <dbReference type="ARBA" id="ARBA00023185"/>
    </source>
</evidence>
<dbReference type="GO" id="GO:0052689">
    <property type="term" value="F:carboxylic ester hydrolase activity"/>
    <property type="evidence" value="ECO:0007669"/>
    <property type="project" value="UniProtKB-KW"/>
</dbReference>
<comment type="caution">
    <text evidence="12">The sequence shown here is derived from an EMBL/GenBank/DDBJ whole genome shotgun (WGS) entry which is preliminary data.</text>
</comment>
<dbReference type="SUPFAM" id="SSF53474">
    <property type="entry name" value="alpha/beta-Hydrolases"/>
    <property type="match status" value="1"/>
</dbReference>
<keyword evidence="13" id="KW-1185">Reference proteome</keyword>
<dbReference type="PROSITE" id="PS51257">
    <property type="entry name" value="PROKAR_LIPOPROTEIN"/>
    <property type="match status" value="1"/>
</dbReference>
<gene>
    <name evidence="12" type="ORF">D9611_012809</name>
</gene>
<dbReference type="OrthoDB" id="3781271at2759"/>
<evidence type="ECO:0000256" key="5">
    <source>
        <dbReference type="ARBA" id="ARBA00022729"/>
    </source>
</evidence>
<dbReference type="InterPro" id="IPR029058">
    <property type="entry name" value="AB_hydrolase_fold"/>
</dbReference>
<feature type="chain" id="PRO_5033989990" description="(4-O-methyl)-D-glucuronate--lignin esterase" evidence="10">
    <location>
        <begin position="22"/>
        <end position="393"/>
    </location>
</feature>
<dbReference type="InterPro" id="IPR054579">
    <property type="entry name" value="GCE-like_dom"/>
</dbReference>
<evidence type="ECO:0000313" key="13">
    <source>
        <dbReference type="Proteomes" id="UP000541558"/>
    </source>
</evidence>
<keyword evidence="6" id="KW-0378">Hydrolase</keyword>
<evidence type="ECO:0000259" key="11">
    <source>
        <dbReference type="Pfam" id="PF22244"/>
    </source>
</evidence>
<evidence type="ECO:0000256" key="3">
    <source>
        <dbReference type="ARBA" id="ARBA00022487"/>
    </source>
</evidence>
<proteinExistence type="inferred from homology"/>
<keyword evidence="4" id="KW-0964">Secreted</keyword>
<comment type="catalytic activity">
    <reaction evidence="8">
        <text>a 4-O-methyl-alpha-D-glucuronosyl ester derivative + H2O = 4-O-methyl-alpha-D-glucuronate derivative + an alcohol + H(+)</text>
        <dbReference type="Rhea" id="RHEA:67452"/>
        <dbReference type="ChEBI" id="CHEBI:15377"/>
        <dbReference type="ChEBI" id="CHEBI:15378"/>
        <dbReference type="ChEBI" id="CHEBI:30879"/>
        <dbReference type="ChEBI" id="CHEBI:171667"/>
        <dbReference type="ChEBI" id="CHEBI:171668"/>
        <dbReference type="EC" id="3.1.1.117"/>
    </reaction>
    <physiologicalReaction direction="left-to-right" evidence="8">
        <dbReference type="Rhea" id="RHEA:67453"/>
    </physiologicalReaction>
</comment>
<dbReference type="AlphaFoldDB" id="A0A8H5CBX5"/>
<comment type="similarity">
    <text evidence="2">Belongs to the carbohydrate esterase 15 (CE15) family.</text>
</comment>
<organism evidence="12 13">
    <name type="scientific">Ephemerocybe angulata</name>
    <dbReference type="NCBI Taxonomy" id="980116"/>
    <lineage>
        <taxon>Eukaryota</taxon>
        <taxon>Fungi</taxon>
        <taxon>Dikarya</taxon>
        <taxon>Basidiomycota</taxon>
        <taxon>Agaricomycotina</taxon>
        <taxon>Agaricomycetes</taxon>
        <taxon>Agaricomycetidae</taxon>
        <taxon>Agaricales</taxon>
        <taxon>Agaricineae</taxon>
        <taxon>Psathyrellaceae</taxon>
        <taxon>Ephemerocybe</taxon>
    </lineage>
</organism>